<dbReference type="Proteomes" id="UP000027265">
    <property type="component" value="Unassembled WGS sequence"/>
</dbReference>
<accession>A0A067P465</accession>
<organism evidence="4 5">
    <name type="scientific">Jaapia argillacea MUCL 33604</name>
    <dbReference type="NCBI Taxonomy" id="933084"/>
    <lineage>
        <taxon>Eukaryota</taxon>
        <taxon>Fungi</taxon>
        <taxon>Dikarya</taxon>
        <taxon>Basidiomycota</taxon>
        <taxon>Agaricomycotina</taxon>
        <taxon>Agaricomycetes</taxon>
        <taxon>Agaricomycetidae</taxon>
        <taxon>Jaapiales</taxon>
        <taxon>Jaapiaceae</taxon>
        <taxon>Jaapia</taxon>
    </lineage>
</organism>
<gene>
    <name evidence="4" type="ORF">JAAARDRAFT_74548</name>
</gene>
<dbReference type="EMBL" id="KL197776">
    <property type="protein sequence ID" value="KDQ49703.1"/>
    <property type="molecule type" value="Genomic_DNA"/>
</dbReference>
<dbReference type="InParanoid" id="A0A067P465"/>
<dbReference type="HOGENOM" id="CLU_046025_4_0_1"/>
<keyword evidence="5" id="KW-1185">Reference proteome</keyword>
<dbReference type="STRING" id="933084.A0A067P465"/>
<evidence type="ECO:0000256" key="2">
    <source>
        <dbReference type="SAM" id="Phobius"/>
    </source>
</evidence>
<dbReference type="PANTHER" id="PTHR40465">
    <property type="entry name" value="CHROMOSOME 1, WHOLE GENOME SHOTGUN SEQUENCE"/>
    <property type="match status" value="1"/>
</dbReference>
<feature type="region of interest" description="Disordered" evidence="1">
    <location>
        <begin position="291"/>
        <end position="321"/>
    </location>
</feature>
<protein>
    <recommendedName>
        <fullName evidence="3">DUF6534 domain-containing protein</fullName>
    </recommendedName>
</protein>
<feature type="compositionally biased region" description="Polar residues" evidence="1">
    <location>
        <begin position="293"/>
        <end position="312"/>
    </location>
</feature>
<feature type="transmembrane region" description="Helical" evidence="2">
    <location>
        <begin position="210"/>
        <end position="231"/>
    </location>
</feature>
<dbReference type="InterPro" id="IPR045339">
    <property type="entry name" value="DUF6534"/>
</dbReference>
<keyword evidence="2" id="KW-0472">Membrane</keyword>
<feature type="transmembrane region" description="Helical" evidence="2">
    <location>
        <begin position="237"/>
        <end position="258"/>
    </location>
</feature>
<dbReference type="OrthoDB" id="3155837at2759"/>
<feature type="transmembrane region" description="Helical" evidence="2">
    <location>
        <begin position="95"/>
        <end position="112"/>
    </location>
</feature>
<keyword evidence="2" id="KW-0812">Transmembrane</keyword>
<evidence type="ECO:0000256" key="1">
    <source>
        <dbReference type="SAM" id="MobiDB-lite"/>
    </source>
</evidence>
<evidence type="ECO:0000313" key="4">
    <source>
        <dbReference type="EMBL" id="KDQ49703.1"/>
    </source>
</evidence>
<reference evidence="5" key="1">
    <citation type="journal article" date="2014" name="Proc. Natl. Acad. Sci. U.S.A.">
        <title>Extensive sampling of basidiomycete genomes demonstrates inadequacy of the white-rot/brown-rot paradigm for wood decay fungi.</title>
        <authorList>
            <person name="Riley R."/>
            <person name="Salamov A.A."/>
            <person name="Brown D.W."/>
            <person name="Nagy L.G."/>
            <person name="Floudas D."/>
            <person name="Held B.W."/>
            <person name="Levasseur A."/>
            <person name="Lombard V."/>
            <person name="Morin E."/>
            <person name="Otillar R."/>
            <person name="Lindquist E.A."/>
            <person name="Sun H."/>
            <person name="LaButti K.M."/>
            <person name="Schmutz J."/>
            <person name="Jabbour D."/>
            <person name="Luo H."/>
            <person name="Baker S.E."/>
            <person name="Pisabarro A.G."/>
            <person name="Walton J.D."/>
            <person name="Blanchette R.A."/>
            <person name="Henrissat B."/>
            <person name="Martin F."/>
            <person name="Cullen D."/>
            <person name="Hibbett D.S."/>
            <person name="Grigoriev I.V."/>
        </authorList>
    </citation>
    <scope>NUCLEOTIDE SEQUENCE [LARGE SCALE GENOMIC DNA]</scope>
    <source>
        <strain evidence="5">MUCL 33604</strain>
    </source>
</reference>
<evidence type="ECO:0000313" key="5">
    <source>
        <dbReference type="Proteomes" id="UP000027265"/>
    </source>
</evidence>
<feature type="domain" description="DUF6534" evidence="3">
    <location>
        <begin position="174"/>
        <end position="262"/>
    </location>
</feature>
<dbReference type="AlphaFoldDB" id="A0A067P465"/>
<dbReference type="Pfam" id="PF20152">
    <property type="entry name" value="DUF6534"/>
    <property type="match status" value="1"/>
</dbReference>
<feature type="transmembrane region" description="Helical" evidence="2">
    <location>
        <begin position="124"/>
        <end position="148"/>
    </location>
</feature>
<dbReference type="PANTHER" id="PTHR40465:SF1">
    <property type="entry name" value="DUF6534 DOMAIN-CONTAINING PROTEIN"/>
    <property type="match status" value="1"/>
</dbReference>
<evidence type="ECO:0000259" key="3">
    <source>
        <dbReference type="Pfam" id="PF20152"/>
    </source>
</evidence>
<feature type="transmembrane region" description="Helical" evidence="2">
    <location>
        <begin position="168"/>
        <end position="189"/>
    </location>
</feature>
<keyword evidence="2" id="KW-1133">Transmembrane helix</keyword>
<feature type="transmembrane region" description="Helical" evidence="2">
    <location>
        <begin position="53"/>
        <end position="75"/>
    </location>
</feature>
<sequence length="321" mass="35870">MPSISVMRAHPVAYLAPTLTSMVVQAFQTGLFFDLSIKFWSRAHREHKLIRTVVGFVSVVLTYQMIATFTSLWRLDVVHFGDWKEQFVLTGPDRMESAVMAALASPIQAFLIRRCWMLTNKNSLILVLLSSLLLSTIALSVYLCFAMFSLSLSHPQSSALPVNGPYIWNLILTAVLDFTLTSILSIFLWRSRSDVYTRRVRRTIRRVILISWEAAALPAVCALLAAILRILMGHSNYWSLFFRAIIGKFYAISLLTTLNSRSDFRRVEHVQGPSTPYQVATLPRTSIAEEGFANSTSSPAQDSSGGESSLQKTVAPDSDIV</sequence>
<feature type="transmembrane region" description="Helical" evidence="2">
    <location>
        <begin position="12"/>
        <end position="33"/>
    </location>
</feature>
<name>A0A067P465_9AGAM</name>
<proteinExistence type="predicted"/>